<gene>
    <name evidence="2" type="ORF">LX87_02504</name>
</gene>
<protein>
    <submittedName>
        <fullName evidence="2">Gliding motility-associated-like protein</fullName>
    </submittedName>
</protein>
<keyword evidence="1" id="KW-0732">Signal</keyword>
<evidence type="ECO:0000256" key="1">
    <source>
        <dbReference type="SAM" id="SignalP"/>
    </source>
</evidence>
<dbReference type="NCBIfam" id="TIGR04131">
    <property type="entry name" value="Bac_Flav_CTERM"/>
    <property type="match status" value="1"/>
</dbReference>
<organism evidence="2 3">
    <name type="scientific">Larkinella arboricola</name>
    <dbReference type="NCBI Taxonomy" id="643671"/>
    <lineage>
        <taxon>Bacteria</taxon>
        <taxon>Pseudomonadati</taxon>
        <taxon>Bacteroidota</taxon>
        <taxon>Cytophagia</taxon>
        <taxon>Cytophagales</taxon>
        <taxon>Spirosomataceae</taxon>
        <taxon>Larkinella</taxon>
    </lineage>
</organism>
<dbReference type="InterPro" id="IPR026341">
    <property type="entry name" value="T9SS_type_B"/>
</dbReference>
<name>A0A327WWB6_LARAB</name>
<feature type="chain" id="PRO_5016440747" evidence="1">
    <location>
        <begin position="28"/>
        <end position="303"/>
    </location>
</feature>
<comment type="caution">
    <text evidence="2">The sequence shown here is derived from an EMBL/GenBank/DDBJ whole genome shotgun (WGS) entry which is preliminary data.</text>
</comment>
<dbReference type="EMBL" id="QLMC01000003">
    <property type="protein sequence ID" value="RAJ97601.1"/>
    <property type="molecule type" value="Genomic_DNA"/>
</dbReference>
<dbReference type="Proteomes" id="UP000248790">
    <property type="component" value="Unassembled WGS sequence"/>
</dbReference>
<keyword evidence="3" id="KW-1185">Reference proteome</keyword>
<evidence type="ECO:0000313" key="3">
    <source>
        <dbReference type="Proteomes" id="UP000248790"/>
    </source>
</evidence>
<dbReference type="AlphaFoldDB" id="A0A327WWB6"/>
<accession>A0A327WWB6</accession>
<sequence length="303" mass="33365">MRANEKAIKMKRVLFILAVCSSLLANAQNGRFDVRLQLKKADCANQKLLVAVELKAHDENSSFLMGNANLRFSYDARLVRSPVIVEEQNFTSQGAKGNLNYSPLSLNGSVERSTKGIVSLNVLYSGSEQSATQVTTDWMSVATLQFDIVSLTEKNGVIIEWNDDKSFPVTGLSEVVLKKNGSEFDYDSYVAKAGGVFEDISIASIANLCSGTSAEATGEVVIPEGFSPNGDGKNDQFVIRNVGQLKAELTIFDRNGTVVYESKDYQNDWDGRDRGKFLPTGTYFYSIRLSDGRKFTRALTISR</sequence>
<reference evidence="2 3" key="1">
    <citation type="submission" date="2018-06" db="EMBL/GenBank/DDBJ databases">
        <title>Genomic Encyclopedia of Archaeal and Bacterial Type Strains, Phase II (KMG-II): from individual species to whole genera.</title>
        <authorList>
            <person name="Goeker M."/>
        </authorList>
    </citation>
    <scope>NUCLEOTIDE SEQUENCE [LARGE SCALE GENOMIC DNA]</scope>
    <source>
        <strain evidence="2 3">DSM 21851</strain>
    </source>
</reference>
<feature type="signal peptide" evidence="1">
    <location>
        <begin position="1"/>
        <end position="27"/>
    </location>
</feature>
<proteinExistence type="predicted"/>
<evidence type="ECO:0000313" key="2">
    <source>
        <dbReference type="EMBL" id="RAJ97601.1"/>
    </source>
</evidence>
<dbReference type="Pfam" id="PF13585">
    <property type="entry name" value="CHU_C"/>
    <property type="match status" value="1"/>
</dbReference>